<organism evidence="2">
    <name type="scientific">marine sediment metagenome</name>
    <dbReference type="NCBI Taxonomy" id="412755"/>
    <lineage>
        <taxon>unclassified sequences</taxon>
        <taxon>metagenomes</taxon>
        <taxon>ecological metagenomes</taxon>
    </lineage>
</organism>
<evidence type="ECO:0000313" key="2">
    <source>
        <dbReference type="EMBL" id="KKK87885.1"/>
    </source>
</evidence>
<proteinExistence type="predicted"/>
<dbReference type="EMBL" id="LAZR01050203">
    <property type="protein sequence ID" value="KKK87885.1"/>
    <property type="molecule type" value="Genomic_DNA"/>
</dbReference>
<reference evidence="2" key="1">
    <citation type="journal article" date="2015" name="Nature">
        <title>Complex archaea that bridge the gap between prokaryotes and eukaryotes.</title>
        <authorList>
            <person name="Spang A."/>
            <person name="Saw J.H."/>
            <person name="Jorgensen S.L."/>
            <person name="Zaremba-Niedzwiedzka K."/>
            <person name="Martijn J."/>
            <person name="Lind A.E."/>
            <person name="van Eijk R."/>
            <person name="Schleper C."/>
            <person name="Guy L."/>
            <person name="Ettema T.J."/>
        </authorList>
    </citation>
    <scope>NUCLEOTIDE SEQUENCE</scope>
</reference>
<dbReference type="AlphaFoldDB" id="A0A0F8ZPI8"/>
<protein>
    <submittedName>
        <fullName evidence="2">Uncharacterized protein</fullName>
    </submittedName>
</protein>
<feature type="transmembrane region" description="Helical" evidence="1">
    <location>
        <begin position="6"/>
        <end position="30"/>
    </location>
</feature>
<keyword evidence="1" id="KW-0812">Transmembrane</keyword>
<name>A0A0F8ZPI8_9ZZZZ</name>
<comment type="caution">
    <text evidence="2">The sequence shown here is derived from an EMBL/GenBank/DDBJ whole genome shotgun (WGS) entry which is preliminary data.</text>
</comment>
<evidence type="ECO:0000256" key="1">
    <source>
        <dbReference type="SAM" id="Phobius"/>
    </source>
</evidence>
<gene>
    <name evidence="2" type="ORF">LCGC14_2748730</name>
</gene>
<accession>A0A0F8ZPI8</accession>
<sequence length="75" mass="8489">MTKHKLLIAIGFSLGTMALLTLSYTVFNIYNIRAAYARHTHRLELIDKAHSTYGEAMRVEVYDNGVLVISQECSK</sequence>
<keyword evidence="1" id="KW-0472">Membrane</keyword>
<keyword evidence="1" id="KW-1133">Transmembrane helix</keyword>